<sequence length="255" mass="29020">MQMPESPYSFPRLYASQHRQQLPDLQFYLALAGQTGSDLLELGCGTGRLSLPLVAHGMRVTGVDLDPHMLAFARQEAAALPEEQRSLLRLVQMDVCRLQLPDRYDLVLFPYHSIGHIGPGTPLQQLAEGCARHLRVGGRCVLSLLQPDDELCRPDGSELRHLERFCDPDGHDIDCYESTRYSAATRRLRFDWFYDLADDREMLHISNELFLHTGEEVQQACMAAGLQLERSYGDFDGSPYTPDSPELLQIYRRFH</sequence>
<keyword evidence="3" id="KW-0949">S-adenosyl-L-methionine</keyword>
<evidence type="ECO:0000256" key="1">
    <source>
        <dbReference type="ARBA" id="ARBA00022603"/>
    </source>
</evidence>
<dbReference type="InterPro" id="IPR041698">
    <property type="entry name" value="Methyltransf_25"/>
</dbReference>
<dbReference type="RefSeq" id="WP_014456495.1">
    <property type="nucleotide sequence ID" value="NC_017098.1"/>
</dbReference>
<dbReference type="Gene3D" id="3.40.50.150">
    <property type="entry name" value="Vaccinia Virus protein VP39"/>
    <property type="match status" value="1"/>
</dbReference>
<dbReference type="Pfam" id="PF13649">
    <property type="entry name" value="Methyltransf_25"/>
    <property type="match status" value="1"/>
</dbReference>
<dbReference type="HOGENOM" id="CLU_069129_7_0_12"/>
<evidence type="ECO:0000256" key="2">
    <source>
        <dbReference type="ARBA" id="ARBA00022679"/>
    </source>
</evidence>
<evidence type="ECO:0000256" key="3">
    <source>
        <dbReference type="ARBA" id="ARBA00022691"/>
    </source>
</evidence>
<dbReference type="PANTHER" id="PTHR43464:SF19">
    <property type="entry name" value="UBIQUINONE BIOSYNTHESIS O-METHYLTRANSFERASE, MITOCHONDRIAL"/>
    <property type="match status" value="1"/>
</dbReference>
<dbReference type="AlphaFoldDB" id="H9ULX0"/>
<dbReference type="GO" id="GO:0032259">
    <property type="term" value="P:methylation"/>
    <property type="evidence" value="ECO:0007669"/>
    <property type="project" value="UniProtKB-KW"/>
</dbReference>
<dbReference type="OrthoDB" id="9811589at2"/>
<dbReference type="PANTHER" id="PTHR43464">
    <property type="entry name" value="METHYLTRANSFERASE"/>
    <property type="match status" value="1"/>
</dbReference>
<keyword evidence="2" id="KW-0808">Transferase</keyword>
<accession>H9ULX0</accession>
<dbReference type="EMBL" id="CP003282">
    <property type="protein sequence ID" value="AFG38513.1"/>
    <property type="molecule type" value="Genomic_DNA"/>
</dbReference>
<gene>
    <name evidence="5" type="ordered locus">Spiaf_2482</name>
</gene>
<dbReference type="KEGG" id="sfc:Spiaf_2482"/>
<keyword evidence="5" id="KW-0830">Ubiquinone</keyword>
<dbReference type="eggNOG" id="COG2226">
    <property type="taxonomic scope" value="Bacteria"/>
</dbReference>
<dbReference type="InterPro" id="IPR029063">
    <property type="entry name" value="SAM-dependent_MTases_sf"/>
</dbReference>
<dbReference type="Proteomes" id="UP000007383">
    <property type="component" value="Chromosome"/>
</dbReference>
<protein>
    <submittedName>
        <fullName evidence="5">Methylase involved in ubiquinone/menaquinone biosynthesis</fullName>
    </submittedName>
</protein>
<feature type="domain" description="Methyltransferase" evidence="4">
    <location>
        <begin position="40"/>
        <end position="138"/>
    </location>
</feature>
<reference evidence="6" key="1">
    <citation type="journal article" date="2013" name="Stand. Genomic Sci.">
        <title>Complete genome sequence of the halophilic bacterium Spirochaeta africana type strain (Z-7692(T)) from the alkaline Lake Magadi in the East African Rift.</title>
        <authorList>
            <person name="Liolos K."/>
            <person name="Abt B."/>
            <person name="Scheuner C."/>
            <person name="Teshima H."/>
            <person name="Held B."/>
            <person name="Lapidus A."/>
            <person name="Nolan M."/>
            <person name="Lucas S."/>
            <person name="Deshpande S."/>
            <person name="Cheng J.F."/>
            <person name="Tapia R."/>
            <person name="Goodwin L.A."/>
            <person name="Pitluck S."/>
            <person name="Pagani I."/>
            <person name="Ivanova N."/>
            <person name="Mavromatis K."/>
            <person name="Mikhailova N."/>
            <person name="Huntemann M."/>
            <person name="Pati A."/>
            <person name="Chen A."/>
            <person name="Palaniappan K."/>
            <person name="Land M."/>
            <person name="Rohde M."/>
            <person name="Tindall B.J."/>
            <person name="Detter J.C."/>
            <person name="Goker M."/>
            <person name="Bristow J."/>
            <person name="Eisen J.A."/>
            <person name="Markowitz V."/>
            <person name="Hugenholtz P."/>
            <person name="Woyke T."/>
            <person name="Klenk H.P."/>
            <person name="Kyrpides N.C."/>
        </authorList>
    </citation>
    <scope>NUCLEOTIDE SEQUENCE</scope>
    <source>
        <strain evidence="6">ATCC 700263 / DSM 8902 / Z-7692</strain>
    </source>
</reference>
<evidence type="ECO:0000313" key="6">
    <source>
        <dbReference type="Proteomes" id="UP000007383"/>
    </source>
</evidence>
<dbReference type="STRING" id="889378.Spiaf_2482"/>
<name>H9ULX0_SPIAZ</name>
<keyword evidence="6" id="KW-1185">Reference proteome</keyword>
<dbReference type="CDD" id="cd02440">
    <property type="entry name" value="AdoMet_MTases"/>
    <property type="match status" value="1"/>
</dbReference>
<dbReference type="GO" id="GO:0008168">
    <property type="term" value="F:methyltransferase activity"/>
    <property type="evidence" value="ECO:0007669"/>
    <property type="project" value="UniProtKB-KW"/>
</dbReference>
<dbReference type="PATRIC" id="fig|889378.3.peg.2459"/>
<proteinExistence type="predicted"/>
<evidence type="ECO:0000259" key="4">
    <source>
        <dbReference type="Pfam" id="PF13649"/>
    </source>
</evidence>
<dbReference type="SUPFAM" id="SSF53335">
    <property type="entry name" value="S-adenosyl-L-methionine-dependent methyltransferases"/>
    <property type="match status" value="1"/>
</dbReference>
<organism evidence="5 6">
    <name type="scientific">Spirochaeta africana (strain ATCC 700263 / DSM 8902 / Z-7692)</name>
    <dbReference type="NCBI Taxonomy" id="889378"/>
    <lineage>
        <taxon>Bacteria</taxon>
        <taxon>Pseudomonadati</taxon>
        <taxon>Spirochaetota</taxon>
        <taxon>Spirochaetia</taxon>
        <taxon>Spirochaetales</taxon>
        <taxon>Spirochaetaceae</taxon>
        <taxon>Spirochaeta</taxon>
    </lineage>
</organism>
<keyword evidence="1 5" id="KW-0489">Methyltransferase</keyword>
<evidence type="ECO:0000313" key="5">
    <source>
        <dbReference type="EMBL" id="AFG38513.1"/>
    </source>
</evidence>